<keyword evidence="1" id="KW-0560">Oxidoreductase</keyword>
<proteinExistence type="predicted"/>
<dbReference type="Proteomes" id="UP000243797">
    <property type="component" value="Unassembled WGS sequence"/>
</dbReference>
<accession>A0A2K1QXY9</accession>
<feature type="binding site" evidence="3">
    <location>
        <position position="140"/>
    </location>
    <ligand>
        <name>substrate</name>
    </ligand>
</feature>
<dbReference type="Pfam" id="PF00248">
    <property type="entry name" value="Aldo_ket_red"/>
    <property type="match status" value="1"/>
</dbReference>
<dbReference type="PIRSF" id="PIRSF000097">
    <property type="entry name" value="AKR"/>
    <property type="match status" value="1"/>
</dbReference>
<evidence type="ECO:0000313" key="7">
    <source>
        <dbReference type="Proteomes" id="UP000243797"/>
    </source>
</evidence>
<dbReference type="EMBL" id="NKHZ01000029">
    <property type="protein sequence ID" value="PNS19915.1"/>
    <property type="molecule type" value="Genomic_DNA"/>
</dbReference>
<comment type="caution">
    <text evidence="6">The sequence shown here is derived from an EMBL/GenBank/DDBJ whole genome shotgun (WGS) entry which is preliminary data.</text>
</comment>
<evidence type="ECO:0000313" key="6">
    <source>
        <dbReference type="EMBL" id="PNS19915.1"/>
    </source>
</evidence>
<dbReference type="InterPro" id="IPR018170">
    <property type="entry name" value="Aldo/ket_reductase_CS"/>
</dbReference>
<feature type="active site" description="Proton donor" evidence="2">
    <location>
        <position position="82"/>
    </location>
</feature>
<gene>
    <name evidence="6" type="ORF">CAC42_7882</name>
</gene>
<dbReference type="CDD" id="cd19071">
    <property type="entry name" value="AKR_AKR1-5-like"/>
    <property type="match status" value="1"/>
</dbReference>
<dbReference type="InParanoid" id="A0A2K1QXY9"/>
<dbReference type="PROSITE" id="PS00062">
    <property type="entry name" value="ALDOKETO_REDUCTASE_2"/>
    <property type="match status" value="1"/>
</dbReference>
<dbReference type="OrthoDB" id="416253at2759"/>
<dbReference type="InterPro" id="IPR036812">
    <property type="entry name" value="NAD(P)_OxRdtase_dom_sf"/>
</dbReference>
<evidence type="ECO:0000256" key="1">
    <source>
        <dbReference type="ARBA" id="ARBA00023002"/>
    </source>
</evidence>
<feature type="site" description="Lowers pKa of active site Tyr" evidence="4">
    <location>
        <position position="107"/>
    </location>
</feature>
<sequence>MSNNAKNAANRLAQVTNQMSSQAPMRQQHARSAHKGTLLKLNTGADIPALGFGTWQDKDAQEPAVLTALEAGYRHIDTARIYGTEKAVGNAIKKSGVPRSDIFLVTKLWNHGHHPADVEKELDASLADLGTDYVDLYLMHWPSPFARGSKMFPKGKDGKVAPGDTDFVDTYKAMEACFKSGKARAIGVSNFSLAEMERLLANTSVVPAAHQIELHPYLQQKSFVEWHQQKGIHVTQYSPFGNSNEIYDKGKGIGKLIEDPVLVEVGKKHGKTGAQAALAWGIAHGRTVIPKSKTPERIRANLEGDFELGLADLQKVAEIDKKLRFNDPSENFGWDFYTDLDGKK</sequence>
<dbReference type="FunFam" id="3.20.20.100:FF:000002">
    <property type="entry name" value="2,5-diketo-D-gluconic acid reductase A"/>
    <property type="match status" value="1"/>
</dbReference>
<dbReference type="InterPro" id="IPR020471">
    <property type="entry name" value="AKR"/>
</dbReference>
<dbReference type="PANTHER" id="PTHR11732">
    <property type="entry name" value="ALDO/KETO REDUCTASE"/>
    <property type="match status" value="1"/>
</dbReference>
<keyword evidence="7" id="KW-1185">Reference proteome</keyword>
<evidence type="ECO:0000256" key="4">
    <source>
        <dbReference type="PIRSR" id="PIRSR000097-3"/>
    </source>
</evidence>
<dbReference type="STRING" id="2082308.A0A2K1QXY9"/>
<evidence type="ECO:0000259" key="5">
    <source>
        <dbReference type="Pfam" id="PF00248"/>
    </source>
</evidence>
<dbReference type="AlphaFoldDB" id="A0A2K1QXY9"/>
<dbReference type="Gene3D" id="3.20.20.100">
    <property type="entry name" value="NADP-dependent oxidoreductase domain"/>
    <property type="match status" value="1"/>
</dbReference>
<evidence type="ECO:0000256" key="2">
    <source>
        <dbReference type="PIRSR" id="PIRSR000097-1"/>
    </source>
</evidence>
<evidence type="ECO:0000256" key="3">
    <source>
        <dbReference type="PIRSR" id="PIRSR000097-2"/>
    </source>
</evidence>
<protein>
    <recommendedName>
        <fullName evidence="5">NADP-dependent oxidoreductase domain-containing protein</fullName>
    </recommendedName>
</protein>
<dbReference type="PRINTS" id="PR00069">
    <property type="entry name" value="ALDKETRDTASE"/>
</dbReference>
<feature type="domain" description="NADP-dependent oxidoreductase" evidence="5">
    <location>
        <begin position="50"/>
        <end position="320"/>
    </location>
</feature>
<reference evidence="6 7" key="1">
    <citation type="submission" date="2017-06" db="EMBL/GenBank/DDBJ databases">
        <title>Draft genome sequence of a variant of Elsinoe murrayae.</title>
        <authorList>
            <person name="Cheng Q."/>
        </authorList>
    </citation>
    <scope>NUCLEOTIDE SEQUENCE [LARGE SCALE GENOMIC DNA]</scope>
    <source>
        <strain evidence="6 7">CQ-2017a</strain>
    </source>
</reference>
<organism evidence="6 7">
    <name type="scientific">Sphaceloma murrayae</name>
    <dbReference type="NCBI Taxonomy" id="2082308"/>
    <lineage>
        <taxon>Eukaryota</taxon>
        <taxon>Fungi</taxon>
        <taxon>Dikarya</taxon>
        <taxon>Ascomycota</taxon>
        <taxon>Pezizomycotina</taxon>
        <taxon>Dothideomycetes</taxon>
        <taxon>Dothideomycetidae</taxon>
        <taxon>Myriangiales</taxon>
        <taxon>Elsinoaceae</taxon>
        <taxon>Sphaceloma</taxon>
    </lineage>
</organism>
<dbReference type="SUPFAM" id="SSF51430">
    <property type="entry name" value="NAD(P)-linked oxidoreductase"/>
    <property type="match status" value="1"/>
</dbReference>
<dbReference type="PROSITE" id="PS00798">
    <property type="entry name" value="ALDOKETO_REDUCTASE_1"/>
    <property type="match status" value="1"/>
</dbReference>
<dbReference type="InterPro" id="IPR023210">
    <property type="entry name" value="NADP_OxRdtase_dom"/>
</dbReference>
<dbReference type="GO" id="GO:0016616">
    <property type="term" value="F:oxidoreductase activity, acting on the CH-OH group of donors, NAD or NADP as acceptor"/>
    <property type="evidence" value="ECO:0007669"/>
    <property type="project" value="UniProtKB-ARBA"/>
</dbReference>
<name>A0A2K1QXY9_9PEZI</name>